<keyword evidence="3" id="KW-1185">Reference proteome</keyword>
<proteinExistence type="predicted"/>
<evidence type="ECO:0000313" key="2">
    <source>
        <dbReference type="EMBL" id="KAK4318254.1"/>
    </source>
</evidence>
<protein>
    <submittedName>
        <fullName evidence="2">Uncharacterized protein</fullName>
    </submittedName>
</protein>
<reference evidence="2" key="1">
    <citation type="submission" date="2023-11" db="EMBL/GenBank/DDBJ databases">
        <title>Genome assemblies of two species of porcelain crab, Petrolisthes cinctipes and Petrolisthes manimaculis (Anomura: Porcellanidae).</title>
        <authorList>
            <person name="Angst P."/>
        </authorList>
    </citation>
    <scope>NUCLEOTIDE SEQUENCE</scope>
    <source>
        <strain evidence="2">PB745_02</strain>
        <tissue evidence="2">Gill</tissue>
    </source>
</reference>
<name>A0AAE1Q2J0_9EUCA</name>
<sequence>MHPTIFSNTFHAPNPSLVSSPTIFWRVENILHLKLEAQSQKFVVGEVTQATSLSHGPLAHPNAVPFLQHPPPAPSSAPSSSTLLQHPPPAPSPAPSSSTLLSTLLLHPPPAPFLQHPSSCTLLLPHDLFLLLVGKI</sequence>
<organism evidence="2 3">
    <name type="scientific">Petrolisthes manimaculis</name>
    <dbReference type="NCBI Taxonomy" id="1843537"/>
    <lineage>
        <taxon>Eukaryota</taxon>
        <taxon>Metazoa</taxon>
        <taxon>Ecdysozoa</taxon>
        <taxon>Arthropoda</taxon>
        <taxon>Crustacea</taxon>
        <taxon>Multicrustacea</taxon>
        <taxon>Malacostraca</taxon>
        <taxon>Eumalacostraca</taxon>
        <taxon>Eucarida</taxon>
        <taxon>Decapoda</taxon>
        <taxon>Pleocyemata</taxon>
        <taxon>Anomura</taxon>
        <taxon>Galatheoidea</taxon>
        <taxon>Porcellanidae</taxon>
        <taxon>Petrolisthes</taxon>
    </lineage>
</organism>
<gene>
    <name evidence="2" type="ORF">Pmani_010731</name>
</gene>
<dbReference type="EMBL" id="JAWZYT010000849">
    <property type="protein sequence ID" value="KAK4318254.1"/>
    <property type="molecule type" value="Genomic_DNA"/>
</dbReference>
<evidence type="ECO:0000313" key="3">
    <source>
        <dbReference type="Proteomes" id="UP001292094"/>
    </source>
</evidence>
<comment type="caution">
    <text evidence="2">The sequence shown here is derived from an EMBL/GenBank/DDBJ whole genome shotgun (WGS) entry which is preliminary data.</text>
</comment>
<dbReference type="Proteomes" id="UP001292094">
    <property type="component" value="Unassembled WGS sequence"/>
</dbReference>
<accession>A0AAE1Q2J0</accession>
<feature type="region of interest" description="Disordered" evidence="1">
    <location>
        <begin position="53"/>
        <end position="98"/>
    </location>
</feature>
<dbReference type="AlphaFoldDB" id="A0AAE1Q2J0"/>
<evidence type="ECO:0000256" key="1">
    <source>
        <dbReference type="SAM" id="MobiDB-lite"/>
    </source>
</evidence>